<dbReference type="InterPro" id="IPR027474">
    <property type="entry name" value="L-asparaginase_N"/>
</dbReference>
<feature type="signal peptide" evidence="9">
    <location>
        <begin position="1"/>
        <end position="26"/>
    </location>
</feature>
<dbReference type="InterPro" id="IPR004550">
    <property type="entry name" value="AsnASE_II"/>
</dbReference>
<dbReference type="SUPFAM" id="SSF53774">
    <property type="entry name" value="Glutaminase/Asparaginase"/>
    <property type="match status" value="1"/>
</dbReference>
<proteinExistence type="inferred from homology"/>
<accession>A0ABM9EQ82</accession>
<dbReference type="PANTHER" id="PTHR11707">
    <property type="entry name" value="L-ASPARAGINASE"/>
    <property type="match status" value="1"/>
</dbReference>
<evidence type="ECO:0000256" key="3">
    <source>
        <dbReference type="ARBA" id="ARBA00022801"/>
    </source>
</evidence>
<comment type="similarity">
    <text evidence="1 7">Belongs to the asparaginase 1 family.</text>
</comment>
<feature type="active site" evidence="6">
    <location>
        <position position="151"/>
    </location>
</feature>
<dbReference type="PRINTS" id="PR00139">
    <property type="entry name" value="ASNGLNASE"/>
</dbReference>
<keyword evidence="3 12" id="KW-0378">Hydrolase</keyword>
<comment type="catalytic activity">
    <reaction evidence="4">
        <text>L-asparagine + H2O = L-aspartate + NH4(+)</text>
        <dbReference type="Rhea" id="RHEA:21016"/>
        <dbReference type="ChEBI" id="CHEBI:15377"/>
        <dbReference type="ChEBI" id="CHEBI:28938"/>
        <dbReference type="ChEBI" id="CHEBI:29991"/>
        <dbReference type="ChEBI" id="CHEBI:58048"/>
        <dbReference type="EC" id="3.5.1.1"/>
    </reaction>
</comment>
<evidence type="ECO:0000256" key="5">
    <source>
        <dbReference type="PROSITE-ProRule" id="PRU10099"/>
    </source>
</evidence>
<evidence type="ECO:0000256" key="1">
    <source>
        <dbReference type="ARBA" id="ARBA00010518"/>
    </source>
</evidence>
<dbReference type="PROSITE" id="PS51257">
    <property type="entry name" value="PROKAR_LIPOPROTEIN"/>
    <property type="match status" value="1"/>
</dbReference>
<evidence type="ECO:0000259" key="11">
    <source>
        <dbReference type="Pfam" id="PF17763"/>
    </source>
</evidence>
<dbReference type="Pfam" id="PF00710">
    <property type="entry name" value="Asparaginase"/>
    <property type="match status" value="1"/>
</dbReference>
<evidence type="ECO:0000256" key="7">
    <source>
        <dbReference type="RuleBase" id="RU004456"/>
    </source>
</evidence>
<dbReference type="PIRSF" id="PIRSF500176">
    <property type="entry name" value="L_ASNase"/>
    <property type="match status" value="1"/>
</dbReference>
<keyword evidence="9" id="KW-0732">Signal</keyword>
<dbReference type="PIRSF" id="PIRSF001220">
    <property type="entry name" value="L-ASNase_gatD"/>
    <property type="match status" value="1"/>
</dbReference>
<feature type="active site" evidence="5">
    <location>
        <position position="71"/>
    </location>
</feature>
<gene>
    <name evidence="12" type="primary">ansZ_1</name>
    <name evidence="12" type="ORF">BACCIP111895_01948</name>
</gene>
<feature type="domain" description="L-asparaginase N-terminal" evidence="10">
    <location>
        <begin position="62"/>
        <end position="256"/>
    </location>
</feature>
<sequence>MRKTIKNRFFLIALSLLLLIGLTACSSPQSKSETIEKAPKTEMKSETVKKTPQKITNEELPNVSIIATGGTIAGVAASDTQTTGYKAGEVAIETLLDAVPEVKEIANITGTQLVNIDSSAMTNEILLKLAKEVNKQLASDSVDGIVITHGTDTIEETAYFLNLVVKSEKPVVLVGAMRPSTAISADGPLNLYNAVAIAASPDSKGHGVMIELNEKIGSARDTTKLNTTAVNSFDSFEYGDIGNVQGSKPYFYNKPSRIHTSESKFDISNVTELPKVEILYGHGNDSRILVDAAVKGGAKGIIHAGTGNGSVFPETQEGLVDAQKKGVVIVRASRVATGMVTHEVTDDTNKFVTSDSLNPAKARILLMLALLETSDPVKIQSYFDNY</sequence>
<dbReference type="Proteomes" id="UP000838308">
    <property type="component" value="Unassembled WGS sequence"/>
</dbReference>
<reference evidence="12" key="1">
    <citation type="submission" date="2022-04" db="EMBL/GenBank/DDBJ databases">
        <authorList>
            <person name="Criscuolo A."/>
        </authorList>
    </citation>
    <scope>NUCLEOTIDE SEQUENCE</scope>
    <source>
        <strain evidence="12">CIP111895</strain>
    </source>
</reference>
<comment type="caution">
    <text evidence="12">The sequence shown here is derived from an EMBL/GenBank/DDBJ whole genome shotgun (WGS) entry which is preliminary data.</text>
</comment>
<dbReference type="Pfam" id="PF17763">
    <property type="entry name" value="Asparaginase_C"/>
    <property type="match status" value="1"/>
</dbReference>
<dbReference type="PROSITE" id="PS00917">
    <property type="entry name" value="ASN_GLN_ASE_2"/>
    <property type="match status" value="1"/>
</dbReference>
<protein>
    <recommendedName>
        <fullName evidence="2">asparaginase</fullName>
        <ecNumber evidence="2">3.5.1.1</ecNumber>
    </recommendedName>
</protein>
<dbReference type="CDD" id="cd08964">
    <property type="entry name" value="L-asparaginase_II"/>
    <property type="match status" value="1"/>
</dbReference>
<dbReference type="EMBL" id="CALBWS010000010">
    <property type="protein sequence ID" value="CAH2714772.1"/>
    <property type="molecule type" value="Genomic_DNA"/>
</dbReference>
<feature type="compositionally biased region" description="Basic and acidic residues" evidence="8">
    <location>
        <begin position="33"/>
        <end position="49"/>
    </location>
</feature>
<evidence type="ECO:0000256" key="9">
    <source>
        <dbReference type="SAM" id="SignalP"/>
    </source>
</evidence>
<evidence type="ECO:0000313" key="12">
    <source>
        <dbReference type="EMBL" id="CAH2714772.1"/>
    </source>
</evidence>
<dbReference type="InterPro" id="IPR006034">
    <property type="entry name" value="Asparaginase/glutaminase-like"/>
</dbReference>
<evidence type="ECO:0000313" key="13">
    <source>
        <dbReference type="Proteomes" id="UP000838308"/>
    </source>
</evidence>
<evidence type="ECO:0000256" key="8">
    <source>
        <dbReference type="SAM" id="MobiDB-lite"/>
    </source>
</evidence>
<dbReference type="InterPro" id="IPR027473">
    <property type="entry name" value="L-asparaginase_C"/>
</dbReference>
<feature type="chain" id="PRO_5047120335" description="asparaginase" evidence="9">
    <location>
        <begin position="27"/>
        <end position="386"/>
    </location>
</feature>
<dbReference type="EC" id="3.5.1.1" evidence="2"/>
<feature type="region of interest" description="Disordered" evidence="8">
    <location>
        <begin position="30"/>
        <end position="54"/>
    </location>
</feature>
<dbReference type="RefSeq" id="WP_319942272.1">
    <property type="nucleotide sequence ID" value="NZ_CALBWS010000010.1"/>
</dbReference>
<dbReference type="InterPro" id="IPR020827">
    <property type="entry name" value="Asparaginase/glutaminase_AS1"/>
</dbReference>
<dbReference type="InterPro" id="IPR037152">
    <property type="entry name" value="L-asparaginase_N_sf"/>
</dbReference>
<organism evidence="12 13">
    <name type="scientific">Neobacillus rhizosphaerae</name>
    <dbReference type="NCBI Taxonomy" id="2880965"/>
    <lineage>
        <taxon>Bacteria</taxon>
        <taxon>Bacillati</taxon>
        <taxon>Bacillota</taxon>
        <taxon>Bacilli</taxon>
        <taxon>Bacillales</taxon>
        <taxon>Bacillaceae</taxon>
        <taxon>Neobacillus</taxon>
    </lineage>
</organism>
<evidence type="ECO:0000256" key="6">
    <source>
        <dbReference type="PROSITE-ProRule" id="PRU10100"/>
    </source>
</evidence>
<dbReference type="PANTHER" id="PTHR11707:SF28">
    <property type="entry name" value="60 KDA LYSOPHOSPHOLIPASE"/>
    <property type="match status" value="1"/>
</dbReference>
<dbReference type="PROSITE" id="PS00144">
    <property type="entry name" value="ASN_GLN_ASE_1"/>
    <property type="match status" value="1"/>
</dbReference>
<dbReference type="Gene3D" id="3.40.50.1170">
    <property type="entry name" value="L-asparaginase, N-terminal domain"/>
    <property type="match status" value="1"/>
</dbReference>
<dbReference type="NCBIfam" id="TIGR00520">
    <property type="entry name" value="asnASE_II"/>
    <property type="match status" value="1"/>
</dbReference>
<dbReference type="Gene3D" id="3.40.50.40">
    <property type="match status" value="1"/>
</dbReference>
<dbReference type="InterPro" id="IPR036152">
    <property type="entry name" value="Asp/glu_Ase-like_sf"/>
</dbReference>
<name>A0ABM9EQ82_9BACI</name>
<dbReference type="InterPro" id="IPR040919">
    <property type="entry name" value="Asparaginase_C"/>
</dbReference>
<evidence type="ECO:0000256" key="2">
    <source>
        <dbReference type="ARBA" id="ARBA00012920"/>
    </source>
</evidence>
<dbReference type="PROSITE" id="PS51732">
    <property type="entry name" value="ASN_GLN_ASE_3"/>
    <property type="match status" value="1"/>
</dbReference>
<dbReference type="SMART" id="SM00870">
    <property type="entry name" value="Asparaginase"/>
    <property type="match status" value="1"/>
</dbReference>
<feature type="domain" description="Asparaginase/glutaminase C-terminal" evidence="11">
    <location>
        <begin position="275"/>
        <end position="383"/>
    </location>
</feature>
<evidence type="ECO:0000256" key="4">
    <source>
        <dbReference type="ARBA" id="ARBA00049366"/>
    </source>
</evidence>
<dbReference type="InterPro" id="IPR027475">
    <property type="entry name" value="Asparaginase/glutaminase_AS2"/>
</dbReference>
<evidence type="ECO:0000259" key="10">
    <source>
        <dbReference type="Pfam" id="PF00710"/>
    </source>
</evidence>
<keyword evidence="13" id="KW-1185">Reference proteome</keyword>
<dbReference type="GO" id="GO:0004067">
    <property type="term" value="F:asparaginase activity"/>
    <property type="evidence" value="ECO:0007669"/>
    <property type="project" value="UniProtKB-EC"/>
</dbReference>